<dbReference type="RefSeq" id="WP_054608996.1">
    <property type="nucleotide sequence ID" value="NZ_AP025160.1"/>
</dbReference>
<organism evidence="1 2">
    <name type="scientific">Acidithiobacillus ferrooxidans</name>
    <name type="common">Thiobacillus ferrooxidans</name>
    <dbReference type="NCBI Taxonomy" id="920"/>
    <lineage>
        <taxon>Bacteria</taxon>
        <taxon>Pseudomonadati</taxon>
        <taxon>Pseudomonadota</taxon>
        <taxon>Acidithiobacillia</taxon>
        <taxon>Acidithiobacillales</taxon>
        <taxon>Acidithiobacillaceae</taxon>
        <taxon>Acidithiobacillus</taxon>
    </lineage>
</organism>
<dbReference type="EMBL" id="QKQP01000001">
    <property type="protein sequence ID" value="PZD81787.1"/>
    <property type="molecule type" value="Genomic_DNA"/>
</dbReference>
<dbReference type="Proteomes" id="UP000248886">
    <property type="component" value="Unassembled WGS sequence"/>
</dbReference>
<evidence type="ECO:0000313" key="1">
    <source>
        <dbReference type="EMBL" id="PZD81787.1"/>
    </source>
</evidence>
<evidence type="ECO:0000313" key="2">
    <source>
        <dbReference type="Proteomes" id="UP000248886"/>
    </source>
</evidence>
<dbReference type="AlphaFoldDB" id="A0A2W1KRF7"/>
<name>A0A2W1KRF7_ACIFR</name>
<accession>A0A2W1KRF7</accession>
<proteinExistence type="predicted"/>
<gene>
    <name evidence="1" type="ORF">DN052_01550</name>
</gene>
<comment type="caution">
    <text evidence="1">The sequence shown here is derived from an EMBL/GenBank/DDBJ whole genome shotgun (WGS) entry which is preliminary data.</text>
</comment>
<protein>
    <submittedName>
        <fullName evidence="1">Uncharacterized protein</fullName>
    </submittedName>
</protein>
<reference evidence="1 2" key="1">
    <citation type="submission" date="2018-06" db="EMBL/GenBank/DDBJ databases">
        <title>Draft sequence of Acidithiobacillus ferrooxidans CCM 4253.</title>
        <authorList>
            <person name="Moya-Beltran A."/>
            <person name="Castro M."/>
            <person name="Covarrubias P.C."/>
            <person name="Issotta F."/>
            <person name="Janiczek O."/>
            <person name="Mandl M."/>
            <person name="Kucera J."/>
            <person name="Quatrini R."/>
        </authorList>
    </citation>
    <scope>NUCLEOTIDE SEQUENCE [LARGE SCALE GENOMIC DNA]</scope>
    <source>
        <strain evidence="1 2">CCM 4253</strain>
    </source>
</reference>
<sequence>MSNKSSKSSKDYINDPDFIADLAVAQLSFMVANIVAVVSATVDERHGHEPIEVQRTYYEQGVRRIVRNMVTKMGEFAGDDDAMDRMVAMGHKIAEERALADEAAGGGQ</sequence>